<dbReference type="Proteomes" id="UP000214596">
    <property type="component" value="Unassembled WGS sequence"/>
</dbReference>
<protein>
    <submittedName>
        <fullName evidence="1">Uncharacterized protein</fullName>
    </submittedName>
</protein>
<gene>
    <name evidence="1" type="ORF">CA163_11710</name>
</gene>
<name>A0A227D9P6_VIBPH</name>
<sequence length="40" mass="4540">MFKFEASITRAAVQKTFEIKPVINDSNVGQHSFNIHGYDV</sequence>
<organism evidence="1 2">
    <name type="scientific">Vibrio parahaemolyticus</name>
    <dbReference type="NCBI Taxonomy" id="670"/>
    <lineage>
        <taxon>Bacteria</taxon>
        <taxon>Pseudomonadati</taxon>
        <taxon>Pseudomonadota</taxon>
        <taxon>Gammaproteobacteria</taxon>
        <taxon>Vibrionales</taxon>
        <taxon>Vibrionaceae</taxon>
        <taxon>Vibrio</taxon>
    </lineage>
</organism>
<comment type="caution">
    <text evidence="1">The sequence shown here is derived from an EMBL/GenBank/DDBJ whole genome shotgun (WGS) entry which is preliminary data.</text>
</comment>
<dbReference type="EMBL" id="NIXT01000590">
    <property type="protein sequence ID" value="OXE32631.1"/>
    <property type="molecule type" value="Genomic_DNA"/>
</dbReference>
<evidence type="ECO:0000313" key="2">
    <source>
        <dbReference type="Proteomes" id="UP000214596"/>
    </source>
</evidence>
<reference evidence="1 2" key="1">
    <citation type="journal article" date="2017" name="Appl. Environ. Microbiol.">
        <title>Parallel evolution of two clades of a major Atlantic endemic Vibrio parahaemolyticus pathogen lineage by independent acquisition of related pathogenicity islands.</title>
        <authorList>
            <person name="Xu F."/>
            <person name="Gonzalez-Escalona N."/>
            <person name="Drees K.P."/>
            <person name="Sebra R.P."/>
            <person name="Cooper V.S."/>
            <person name="Jones S.H."/>
            <person name="Whistler C.A."/>
        </authorList>
    </citation>
    <scope>NUCLEOTIDE SEQUENCE [LARGE SCALE GENOMIC DNA]</scope>
    <source>
        <strain evidence="1 2">MAVP-3</strain>
    </source>
</reference>
<proteinExistence type="predicted"/>
<dbReference type="AlphaFoldDB" id="A0A227D9P6"/>
<accession>A0A227D9P6</accession>
<evidence type="ECO:0000313" key="1">
    <source>
        <dbReference type="EMBL" id="OXE32631.1"/>
    </source>
</evidence>